<organism evidence="1 2">
    <name type="scientific">Moniliophthora roreri</name>
    <name type="common">Frosty pod rot fungus</name>
    <name type="synonym">Monilia roreri</name>
    <dbReference type="NCBI Taxonomy" id="221103"/>
    <lineage>
        <taxon>Eukaryota</taxon>
        <taxon>Fungi</taxon>
        <taxon>Dikarya</taxon>
        <taxon>Basidiomycota</taxon>
        <taxon>Agaricomycotina</taxon>
        <taxon>Agaricomycetes</taxon>
        <taxon>Agaricomycetidae</taxon>
        <taxon>Agaricales</taxon>
        <taxon>Marasmiineae</taxon>
        <taxon>Marasmiaceae</taxon>
        <taxon>Moniliophthora</taxon>
    </lineage>
</organism>
<protein>
    <submittedName>
        <fullName evidence="1">Uncharacterized protein</fullName>
    </submittedName>
</protein>
<accession>A0A0W0F2A6</accession>
<gene>
    <name evidence="1" type="ORF">WG66_16929</name>
</gene>
<name>A0A0W0F2A6_MONRR</name>
<comment type="caution">
    <text evidence="1">The sequence shown here is derived from an EMBL/GenBank/DDBJ whole genome shotgun (WGS) entry which is preliminary data.</text>
</comment>
<reference evidence="1 2" key="1">
    <citation type="submission" date="2015-12" db="EMBL/GenBank/DDBJ databases">
        <title>Draft genome sequence of Moniliophthora roreri, the causal agent of frosty pod rot of cacao.</title>
        <authorList>
            <person name="Aime M.C."/>
            <person name="Diaz-Valderrama J.R."/>
            <person name="Kijpornyongpan T."/>
            <person name="Phillips-Mora W."/>
        </authorList>
    </citation>
    <scope>NUCLEOTIDE SEQUENCE [LARGE SCALE GENOMIC DNA]</scope>
    <source>
        <strain evidence="1 2">MCA 2952</strain>
    </source>
</reference>
<evidence type="ECO:0000313" key="2">
    <source>
        <dbReference type="Proteomes" id="UP000054988"/>
    </source>
</evidence>
<sequence length="470" mass="52935">MRGTCRVLNSILEPLVFTRIVFDANSRQFTAQLRDLARRRTRAGNYARVLEIRTLSVRTPSQVGIDSDDEEDVVEAAINLLDVQDENDQSQQKLMFDAVSSLINLYGVEWYIEETDPPWSGIVIIDALCTIDSICDISLHMPAGYIGFSVPVRRLKTLHTILVRFIESEEFLHEVACAIKNSLLTLVSLEIGIGLQKEEDQRYSVDELFNELSETSGPLLLTRTALVGWKIEGRGSFSRHIRALKSLKLEDCQVSPEFWDFLRDEKIFLESLHVNEVTDSLLRYMVSYSGLKQLELILCSQYVRPREEEEGVARKFFADVLRLHVETLQSLSVITEVDSAWCIQFNNLDALSRCTKLASLSITIKSGPEIPSDEIVASAPYFIQCSLCSSQLNVFTDASTFKRRNAHSELGHPCLGAVWGLFRQRETGRKAGKRLVRKNPGGLDEVPCSLEHEESHCDGWGNSIQGGSTN</sequence>
<dbReference type="AlphaFoldDB" id="A0A0W0F2A6"/>
<dbReference type="EMBL" id="LATX01002383">
    <property type="protein sequence ID" value="KTB30467.1"/>
    <property type="molecule type" value="Genomic_DNA"/>
</dbReference>
<evidence type="ECO:0000313" key="1">
    <source>
        <dbReference type="EMBL" id="KTB30467.1"/>
    </source>
</evidence>
<dbReference type="Proteomes" id="UP000054988">
    <property type="component" value="Unassembled WGS sequence"/>
</dbReference>
<dbReference type="eggNOG" id="ENOG502T0UP">
    <property type="taxonomic scope" value="Eukaryota"/>
</dbReference>
<proteinExistence type="predicted"/>